<comment type="caution">
    <text evidence="1">The sequence shown here is derived from an EMBL/GenBank/DDBJ whole genome shotgun (WGS) entry which is preliminary data.</text>
</comment>
<organism evidence="1 2">
    <name type="scientific">Chlorella vulgaris</name>
    <name type="common">Green alga</name>
    <dbReference type="NCBI Taxonomy" id="3077"/>
    <lineage>
        <taxon>Eukaryota</taxon>
        <taxon>Viridiplantae</taxon>
        <taxon>Chlorophyta</taxon>
        <taxon>core chlorophytes</taxon>
        <taxon>Trebouxiophyceae</taxon>
        <taxon>Chlorellales</taxon>
        <taxon>Chlorellaceae</taxon>
        <taxon>Chlorella clade</taxon>
        <taxon>Chlorella</taxon>
    </lineage>
</organism>
<gene>
    <name evidence="1" type="ORF">D9Q98_006579</name>
</gene>
<proteinExistence type="predicted"/>
<dbReference type="Proteomes" id="UP001055712">
    <property type="component" value="Unassembled WGS sequence"/>
</dbReference>
<dbReference type="AlphaFoldDB" id="A0A9D4TKG1"/>
<evidence type="ECO:0000313" key="1">
    <source>
        <dbReference type="EMBL" id="KAI3428199.1"/>
    </source>
</evidence>
<keyword evidence="2" id="KW-1185">Reference proteome</keyword>
<name>A0A9D4TKG1_CHLVU</name>
<sequence length="112" mass="11353">MAMAQPTVALEGAGSQVCAGCGNGTRAVQIETPPHQKPVGPRNTHAALDASSAAVVQLHFLFVFPVTPLSAGSLSCVELPDTWLLLCSATGRGLAVHLARSGGMPPGPLTGR</sequence>
<reference evidence="1" key="2">
    <citation type="submission" date="2020-11" db="EMBL/GenBank/DDBJ databases">
        <authorList>
            <person name="Cecchin M."/>
            <person name="Marcolungo L."/>
            <person name="Rossato M."/>
            <person name="Girolomoni L."/>
            <person name="Cosentino E."/>
            <person name="Cuine S."/>
            <person name="Li-Beisson Y."/>
            <person name="Delledonne M."/>
            <person name="Ballottari M."/>
        </authorList>
    </citation>
    <scope>NUCLEOTIDE SEQUENCE</scope>
    <source>
        <strain evidence="1">211/11P</strain>
        <tissue evidence="1">Whole cell</tissue>
    </source>
</reference>
<dbReference type="EMBL" id="SIDB01000009">
    <property type="protein sequence ID" value="KAI3428199.1"/>
    <property type="molecule type" value="Genomic_DNA"/>
</dbReference>
<protein>
    <submittedName>
        <fullName evidence="1">Uncharacterized protein</fullName>
    </submittedName>
</protein>
<reference evidence="1" key="1">
    <citation type="journal article" date="2019" name="Plant J.">
        <title>Chlorella vulgaris genome assembly and annotation reveals the molecular basis for metabolic acclimation to high light conditions.</title>
        <authorList>
            <person name="Cecchin M."/>
            <person name="Marcolungo L."/>
            <person name="Rossato M."/>
            <person name="Girolomoni L."/>
            <person name="Cosentino E."/>
            <person name="Cuine S."/>
            <person name="Li-Beisson Y."/>
            <person name="Delledonne M."/>
            <person name="Ballottari M."/>
        </authorList>
    </citation>
    <scope>NUCLEOTIDE SEQUENCE</scope>
    <source>
        <strain evidence="1">211/11P</strain>
    </source>
</reference>
<evidence type="ECO:0000313" key="2">
    <source>
        <dbReference type="Proteomes" id="UP001055712"/>
    </source>
</evidence>
<accession>A0A9D4TKG1</accession>